<sequence>MPSVDLRPTMLILDDLPQSCKDILSEGGIQLEFLDAHKASYAEIQLRMSYCNLIAIRTRKTAEIISYLLSYWPTSRLHAIACFEAGVASALTIKHIPILALDSTPSPYAVSELCLSLTIILSRQLLTRSRQAHGGVWNKDHTHCHEVRNKTLGLLGVESNQVCGHQTGILAQAMGMRVVAHTPRLHMMTHGRTTNVKDLTTVSQQADFMVILDDQDLLENPASVQVRRSLEGQILIHASVGDDDGQRTKKFLSWLEKAVEPKDEKDLPIRLGGVAIVVPTSDFDEEQTVLSPSGAGVTQEEALAEEMYDEGYSTEDYACFKTGRYGRASTAVQKRRLAWRDQLRRLGVENVVLVPQHSLGTMESYLVNAQKFAHKITSLSKEVMQAQKGAFVDPTVPHYHLQRQQQDVRLSGMAY</sequence>
<dbReference type="Gene3D" id="3.40.50.720">
    <property type="entry name" value="NAD(P)-binding Rossmann-like Domain"/>
    <property type="match status" value="2"/>
</dbReference>
<evidence type="ECO:0000313" key="6">
    <source>
        <dbReference type="Proteomes" id="UP000827284"/>
    </source>
</evidence>
<dbReference type="InterPro" id="IPR036291">
    <property type="entry name" value="NAD(P)-bd_dom_sf"/>
</dbReference>
<dbReference type="EMBL" id="BQFW01000015">
    <property type="protein sequence ID" value="GJJ79118.1"/>
    <property type="molecule type" value="Genomic_DNA"/>
</dbReference>
<evidence type="ECO:0000256" key="1">
    <source>
        <dbReference type="ARBA" id="ARBA00005854"/>
    </source>
</evidence>
<dbReference type="InterPro" id="IPR006140">
    <property type="entry name" value="D-isomer_DH_NAD-bd"/>
</dbReference>
<dbReference type="AlphaFoldDB" id="A0A9P3M2B1"/>
<name>A0A9P3M2B1_9FUNG</name>
<feature type="domain" description="D-isomer specific 2-hydroxyacid dehydrogenase NAD-binding" evidence="4">
    <location>
        <begin position="116"/>
        <end position="211"/>
    </location>
</feature>
<evidence type="ECO:0000313" key="5">
    <source>
        <dbReference type="EMBL" id="GJJ79118.1"/>
    </source>
</evidence>
<keyword evidence="6" id="KW-1185">Reference proteome</keyword>
<dbReference type="GO" id="GO:0051287">
    <property type="term" value="F:NAD binding"/>
    <property type="evidence" value="ECO:0007669"/>
    <property type="project" value="InterPro"/>
</dbReference>
<comment type="caution">
    <text evidence="5">The sequence shown here is derived from an EMBL/GenBank/DDBJ whole genome shotgun (WGS) entry which is preliminary data.</text>
</comment>
<comment type="similarity">
    <text evidence="1">Belongs to the D-isomer specific 2-hydroxyacid dehydrogenase family.</text>
</comment>
<dbReference type="SUPFAM" id="SSF52283">
    <property type="entry name" value="Formate/glycerate dehydrogenase catalytic domain-like"/>
    <property type="match status" value="1"/>
</dbReference>
<evidence type="ECO:0000256" key="2">
    <source>
        <dbReference type="ARBA" id="ARBA00023002"/>
    </source>
</evidence>
<protein>
    <recommendedName>
        <fullName evidence="4">D-isomer specific 2-hydroxyacid dehydrogenase NAD-binding domain-containing protein</fullName>
    </recommendedName>
</protein>
<evidence type="ECO:0000256" key="3">
    <source>
        <dbReference type="ARBA" id="ARBA00023027"/>
    </source>
</evidence>
<reference evidence="5" key="1">
    <citation type="submission" date="2021-11" db="EMBL/GenBank/DDBJ databases">
        <authorList>
            <person name="Herlambang A."/>
            <person name="Guo Y."/>
            <person name="Takashima Y."/>
            <person name="Nishizawa T."/>
        </authorList>
    </citation>
    <scope>NUCLEOTIDE SEQUENCE</scope>
    <source>
        <strain evidence="5">E1425</strain>
    </source>
</reference>
<organism evidence="5 6">
    <name type="scientific">Entomortierella parvispora</name>
    <dbReference type="NCBI Taxonomy" id="205924"/>
    <lineage>
        <taxon>Eukaryota</taxon>
        <taxon>Fungi</taxon>
        <taxon>Fungi incertae sedis</taxon>
        <taxon>Mucoromycota</taxon>
        <taxon>Mortierellomycotina</taxon>
        <taxon>Mortierellomycetes</taxon>
        <taxon>Mortierellales</taxon>
        <taxon>Mortierellaceae</taxon>
        <taxon>Entomortierella</taxon>
    </lineage>
</organism>
<dbReference type="SUPFAM" id="SSF51735">
    <property type="entry name" value="NAD(P)-binding Rossmann-fold domains"/>
    <property type="match status" value="1"/>
</dbReference>
<dbReference type="PANTHER" id="PTHR42789:SF1">
    <property type="entry name" value="D-ISOMER SPECIFIC 2-HYDROXYACID DEHYDROGENASE FAMILY PROTEIN (AFU_ORTHOLOGUE AFUA_6G10090)"/>
    <property type="match status" value="1"/>
</dbReference>
<accession>A0A9P3M2B1</accession>
<keyword evidence="3" id="KW-0520">NAD</keyword>
<dbReference type="InterPro" id="IPR050857">
    <property type="entry name" value="D-2-hydroxyacid_DH"/>
</dbReference>
<keyword evidence="2" id="KW-0560">Oxidoreductase</keyword>
<dbReference type="Pfam" id="PF02826">
    <property type="entry name" value="2-Hacid_dh_C"/>
    <property type="match status" value="1"/>
</dbReference>
<proteinExistence type="inferred from homology"/>
<dbReference type="GO" id="GO:0016491">
    <property type="term" value="F:oxidoreductase activity"/>
    <property type="evidence" value="ECO:0007669"/>
    <property type="project" value="UniProtKB-KW"/>
</dbReference>
<dbReference type="Proteomes" id="UP000827284">
    <property type="component" value="Unassembled WGS sequence"/>
</dbReference>
<evidence type="ECO:0000259" key="4">
    <source>
        <dbReference type="Pfam" id="PF02826"/>
    </source>
</evidence>
<dbReference type="PANTHER" id="PTHR42789">
    <property type="entry name" value="D-ISOMER SPECIFIC 2-HYDROXYACID DEHYDROGENASE FAMILY PROTEIN (AFU_ORTHOLOGUE AFUA_6G10090)"/>
    <property type="match status" value="1"/>
</dbReference>
<reference evidence="5" key="2">
    <citation type="journal article" date="2022" name="Microbiol. Resour. Announc.">
        <title>Whole-Genome Sequence of Entomortierella parvispora E1425, a Mucoromycotan Fungus Associated with Burkholderiaceae-Related Endosymbiotic Bacteria.</title>
        <authorList>
            <person name="Herlambang A."/>
            <person name="Guo Y."/>
            <person name="Takashima Y."/>
            <person name="Narisawa K."/>
            <person name="Ohta H."/>
            <person name="Nishizawa T."/>
        </authorList>
    </citation>
    <scope>NUCLEOTIDE SEQUENCE</scope>
    <source>
        <strain evidence="5">E1425</strain>
    </source>
</reference>
<dbReference type="OrthoDB" id="2356452at2759"/>
<gene>
    <name evidence="5" type="ORF">EMPS_11477</name>
</gene>